<name>A0A1Q8VEN4_9ACTO</name>
<keyword evidence="1" id="KW-1133">Transmembrane helix</keyword>
<gene>
    <name evidence="3" type="ORF">BKH29_01385</name>
</gene>
<reference evidence="3 4" key="1">
    <citation type="submission" date="2016-12" db="EMBL/GenBank/DDBJ databases">
        <title>Genomic Comparison of strains in the 'Actinomyces naeslundii' Group.</title>
        <authorList>
            <person name="Mughal S.R."/>
            <person name="Do T."/>
            <person name="Gilbert S.C."/>
            <person name="Witherden E.A."/>
            <person name="Didelot X."/>
            <person name="Beighton D."/>
        </authorList>
    </citation>
    <scope>NUCLEOTIDE SEQUENCE [LARGE SCALE GENOMIC DNA]</scope>
    <source>
        <strain evidence="3 4">CCUG 33920</strain>
    </source>
</reference>
<dbReference type="Pfam" id="PF07811">
    <property type="entry name" value="TadE"/>
    <property type="match status" value="1"/>
</dbReference>
<evidence type="ECO:0000256" key="1">
    <source>
        <dbReference type="SAM" id="Phobius"/>
    </source>
</evidence>
<dbReference type="Proteomes" id="UP000186857">
    <property type="component" value="Unassembled WGS sequence"/>
</dbReference>
<evidence type="ECO:0000313" key="3">
    <source>
        <dbReference type="EMBL" id="OLO46544.1"/>
    </source>
</evidence>
<comment type="caution">
    <text evidence="3">The sequence shown here is derived from an EMBL/GenBank/DDBJ whole genome shotgun (WGS) entry which is preliminary data.</text>
</comment>
<accession>A0A1Q8VEN4</accession>
<keyword evidence="1" id="KW-0812">Transmembrane</keyword>
<dbReference type="OrthoDB" id="5187619at2"/>
<feature type="domain" description="TadE-like" evidence="2">
    <location>
        <begin position="17"/>
        <end position="59"/>
    </location>
</feature>
<keyword evidence="1" id="KW-0472">Membrane</keyword>
<evidence type="ECO:0000259" key="2">
    <source>
        <dbReference type="Pfam" id="PF07811"/>
    </source>
</evidence>
<proteinExistence type="predicted"/>
<sequence>MQSLWRGMTRRLRSEAGASSVELLVFFPLLLLIVLLTVQVALSWYGNEVATSTAREVAREVRSGSADSSAVAAAKADGEDYAHRVGGKALTEVSVDVVVVGNQVNVQVTGKSMDIIAGFAPKVQASVTSERETFRGDT</sequence>
<dbReference type="InterPro" id="IPR012495">
    <property type="entry name" value="TadE-like_dom"/>
</dbReference>
<dbReference type="AlphaFoldDB" id="A0A1Q8VEN4"/>
<feature type="transmembrane region" description="Helical" evidence="1">
    <location>
        <begin position="21"/>
        <end position="45"/>
    </location>
</feature>
<organism evidence="3 4">
    <name type="scientific">Actinomyces oris</name>
    <dbReference type="NCBI Taxonomy" id="544580"/>
    <lineage>
        <taxon>Bacteria</taxon>
        <taxon>Bacillati</taxon>
        <taxon>Actinomycetota</taxon>
        <taxon>Actinomycetes</taxon>
        <taxon>Actinomycetales</taxon>
        <taxon>Actinomycetaceae</taxon>
        <taxon>Actinomyces</taxon>
    </lineage>
</organism>
<protein>
    <submittedName>
        <fullName evidence="3">Peptidase M20</fullName>
    </submittedName>
</protein>
<evidence type="ECO:0000313" key="4">
    <source>
        <dbReference type="Proteomes" id="UP000186857"/>
    </source>
</evidence>
<dbReference type="EMBL" id="MSKJ01000001">
    <property type="protein sequence ID" value="OLO46544.1"/>
    <property type="molecule type" value="Genomic_DNA"/>
</dbReference>